<keyword evidence="1" id="KW-0732">Signal</keyword>
<dbReference type="Proteomes" id="UP001054892">
    <property type="component" value="Unassembled WGS sequence"/>
</dbReference>
<dbReference type="EMBL" id="AP023189">
    <property type="protein sequence ID" value="BCG24095.1"/>
    <property type="molecule type" value="Genomic_DNA"/>
</dbReference>
<evidence type="ECO:0000256" key="1">
    <source>
        <dbReference type="SAM" id="SignalP"/>
    </source>
</evidence>
<keyword evidence="5" id="KW-1185">Reference proteome</keyword>
<dbReference type="Proteomes" id="UP000509383">
    <property type="component" value="Chromosome"/>
</dbReference>
<evidence type="ECO:0000313" key="5">
    <source>
        <dbReference type="Proteomes" id="UP001054892"/>
    </source>
</evidence>
<gene>
    <name evidence="2" type="ORF">TUM18999_22860</name>
    <name evidence="3" type="ORF">TUM20286_53820</name>
</gene>
<feature type="signal peptide" evidence="1">
    <location>
        <begin position="1"/>
        <end position="24"/>
    </location>
</feature>
<dbReference type="AlphaFoldDB" id="A0A6J4E3Z2"/>
<accession>A0A6J4E3Z2</accession>
<reference evidence="2 4" key="1">
    <citation type="submission" date="2020-05" db="EMBL/GenBank/DDBJ databases">
        <title>Characterization of novel class B3 metallo-beta-lactamase from novel Pseudomonas species.</title>
        <authorList>
            <person name="Yamada K."/>
            <person name="Aoki K."/>
            <person name="Ishii Y."/>
        </authorList>
    </citation>
    <scope>NUCLEOTIDE SEQUENCE [LARGE SCALE GENOMIC DNA]</scope>
    <source>
        <strain evidence="2 4">TUM18999</strain>
        <strain evidence="3 5">TUM20286</strain>
    </source>
</reference>
<evidence type="ECO:0000313" key="2">
    <source>
        <dbReference type="EMBL" id="BCG24095.1"/>
    </source>
</evidence>
<dbReference type="EMBL" id="BQKM01000020">
    <property type="protein sequence ID" value="GJN55630.1"/>
    <property type="molecule type" value="Genomic_DNA"/>
</dbReference>
<evidence type="ECO:0000313" key="3">
    <source>
        <dbReference type="EMBL" id="GJN55630.1"/>
    </source>
</evidence>
<organism evidence="2 4">
    <name type="scientific">Pseudomonas tohonis</name>
    <dbReference type="NCBI Taxonomy" id="2725477"/>
    <lineage>
        <taxon>Bacteria</taxon>
        <taxon>Pseudomonadati</taxon>
        <taxon>Pseudomonadota</taxon>
        <taxon>Gammaproteobacteria</taxon>
        <taxon>Pseudomonadales</taxon>
        <taxon>Pseudomonadaceae</taxon>
        <taxon>Pseudomonas</taxon>
    </lineage>
</organism>
<name>A0A6J4E3Z2_9PSED</name>
<dbReference type="KEGG" id="ptw:TUM18999_22860"/>
<dbReference type="RefSeq" id="WP_111263466.1">
    <property type="nucleotide sequence ID" value="NZ_AP023189.1"/>
</dbReference>
<evidence type="ECO:0000313" key="4">
    <source>
        <dbReference type="Proteomes" id="UP000509383"/>
    </source>
</evidence>
<protein>
    <submittedName>
        <fullName evidence="2">Uncharacterized protein</fullName>
    </submittedName>
</protein>
<sequence length="144" mass="16228">MLRRITLRALMALATLLPGSTLLAADNPDPSFFVGNYWIVGRDLDTGKPYTGELDIYQDEGELSLAWTVGEESWTGKAHFENSELVDGASGLRIDFKRNGKEYQGTMLWRTDWDNYARVSGYIYRPGQQTDKPGLEAWFVSPSN</sequence>
<proteinExistence type="predicted"/>
<feature type="chain" id="PRO_5026819012" evidence="1">
    <location>
        <begin position="25"/>
        <end position="144"/>
    </location>
</feature>